<evidence type="ECO:0000256" key="7">
    <source>
        <dbReference type="SAM" id="MobiDB-lite"/>
    </source>
</evidence>
<sequence length="1002" mass="113292">MLCLAGLESKSICSSRLEQGRKMALFTSVIDVNVVHNAYRTTQEIATFLRANEDNDELKAFYAHLTAYCLIIRDHWGRICKATVRVDCQLYARLLERLDCIVAPTIFKICQVPTFSETVGEKLRTLIWYWDEARKSKISAAKREIIRSCLSFGETLKKRNEFIQALAESEEEIRTLYPEDLSEWMTEDLTRQKTIREPPYAVQTAANSVFKALTACKGCLCNPVHDFSARICLGTYRKPQLGPQANVDHELDFNLFLSMMEEWHEARVHTAKEAVVHFAVSDGADQSRFNKRERVIKPMKVKRLCEQIAKIKTMAAYRLDFKVIRDQLFKLQSQKSNNLFDTAINSVSLQQILEGGSRSFTEKARRVLAVILSSSVLHLLDTPWLQPTWSSNHVLFFRTASGAVPLRPLIQTQLSSLEHGQFSLNETAPKDYNDEQTDSDDIDPDDIDPDDLVRHQCPTLISLAVVLMEVYFGTPFEILARRYGVELGPNAESLSCTKYIDTSLVFEACKGEIPENCLFLYAIDKCLDPTIWEDPDGNKLDNGTLRTKIYEEVVRPLESELEQAYSSIPIDDLDKFAESLDFASWDQTIQPWNRPMQHDTTQGRLHDTVQTSSPFSGISASCHTDFSSTAQLSFRHPESLKRGHSSTPLSDPSPRPDGLPFTVPSLFKFFDDETTSEAHTRTDCQTYLNWKSKYYEVYNKFIVTQLESCHTTPVKVALLDTGLDLTHPDVEARIENIKGKYNWLPEKFKHSVHDRNGHGTFTASLILDYAPDAELYIAKIAENKPSSPKTIAKAINYAVSEWKVDIISMSFGFPTRDTEDYVELERALDNAYANKVLLFAAASNDGGRLGRSFPAREPTVIAVHATDAYGNRSSFSPTATDDDISIATIGEAVESAWPVHLCDEETTDQSYVKYKSGTSYATPIVAGIAAFLLLYARIHIPTKADALKSYQRMKAVLRKVAEKGINHTRRDGYHFIDLSLHTDSLFGKEKEHIDSIITDLIR</sequence>
<keyword evidence="4 5" id="KW-0720">Serine protease</keyword>
<dbReference type="Proteomes" id="UP000319160">
    <property type="component" value="Unassembled WGS sequence"/>
</dbReference>
<evidence type="ECO:0000256" key="1">
    <source>
        <dbReference type="ARBA" id="ARBA00011073"/>
    </source>
</evidence>
<dbReference type="InterPro" id="IPR023827">
    <property type="entry name" value="Peptidase_S8_Asp-AS"/>
</dbReference>
<evidence type="ECO:0000259" key="8">
    <source>
        <dbReference type="Pfam" id="PF00082"/>
    </source>
</evidence>
<gene>
    <name evidence="10" type="ORF">FHL15_010070</name>
</gene>
<feature type="region of interest" description="Disordered" evidence="7">
    <location>
        <begin position="636"/>
        <end position="657"/>
    </location>
</feature>
<dbReference type="AlphaFoldDB" id="A0A553HM78"/>
<dbReference type="InterPro" id="IPR036852">
    <property type="entry name" value="Peptidase_S8/S53_dom_sf"/>
</dbReference>
<evidence type="ECO:0000256" key="2">
    <source>
        <dbReference type="ARBA" id="ARBA00022670"/>
    </source>
</evidence>
<feature type="active site" description="Charge relay system" evidence="5">
    <location>
        <position position="758"/>
    </location>
</feature>
<dbReference type="PANTHER" id="PTHR43806:SF11">
    <property type="entry name" value="CEREVISIN-RELATED"/>
    <property type="match status" value="1"/>
</dbReference>
<proteinExistence type="inferred from homology"/>
<dbReference type="Pfam" id="PF00082">
    <property type="entry name" value="Peptidase_S8"/>
    <property type="match status" value="1"/>
</dbReference>
<dbReference type="GO" id="GO:0004252">
    <property type="term" value="F:serine-type endopeptidase activity"/>
    <property type="evidence" value="ECO:0007669"/>
    <property type="project" value="UniProtKB-UniRule"/>
</dbReference>
<keyword evidence="11" id="KW-1185">Reference proteome</keyword>
<feature type="active site" description="Charge relay system" evidence="5">
    <location>
        <position position="919"/>
    </location>
</feature>
<evidence type="ECO:0000313" key="11">
    <source>
        <dbReference type="Proteomes" id="UP000319160"/>
    </source>
</evidence>
<dbReference type="EMBL" id="VFLP01000075">
    <property type="protein sequence ID" value="TRX89051.1"/>
    <property type="molecule type" value="Genomic_DNA"/>
</dbReference>
<name>A0A553HM78_9PEZI</name>
<evidence type="ECO:0000313" key="10">
    <source>
        <dbReference type="EMBL" id="TRX89051.1"/>
    </source>
</evidence>
<evidence type="ECO:0000256" key="6">
    <source>
        <dbReference type="RuleBase" id="RU003355"/>
    </source>
</evidence>
<dbReference type="Gene3D" id="3.40.50.200">
    <property type="entry name" value="Peptidase S8/S53 domain"/>
    <property type="match status" value="1"/>
</dbReference>
<feature type="active site" description="Charge relay system" evidence="5">
    <location>
        <position position="720"/>
    </location>
</feature>
<feature type="domain" description="Peptidase S8/S53" evidence="8">
    <location>
        <begin position="714"/>
        <end position="961"/>
    </location>
</feature>
<feature type="domain" description="DUF7580" evidence="9">
    <location>
        <begin position="202"/>
        <end position="563"/>
    </location>
</feature>
<evidence type="ECO:0000256" key="3">
    <source>
        <dbReference type="ARBA" id="ARBA00022801"/>
    </source>
</evidence>
<dbReference type="InterPro" id="IPR000209">
    <property type="entry name" value="Peptidase_S8/S53_dom"/>
</dbReference>
<dbReference type="PROSITE" id="PS00136">
    <property type="entry name" value="SUBTILASE_ASP"/>
    <property type="match status" value="1"/>
</dbReference>
<dbReference type="InterPro" id="IPR023828">
    <property type="entry name" value="Peptidase_S8_Ser-AS"/>
</dbReference>
<dbReference type="Pfam" id="PF24476">
    <property type="entry name" value="DUF7580"/>
    <property type="match status" value="1"/>
</dbReference>
<comment type="caution">
    <text evidence="10">The sequence shown here is derived from an EMBL/GenBank/DDBJ whole genome shotgun (WGS) entry which is preliminary data.</text>
</comment>
<dbReference type="STRING" id="2512241.A0A553HM78"/>
<dbReference type="PRINTS" id="PR00723">
    <property type="entry name" value="SUBTILISIN"/>
</dbReference>
<dbReference type="InterPro" id="IPR050131">
    <property type="entry name" value="Peptidase_S8_subtilisin-like"/>
</dbReference>
<protein>
    <submittedName>
        <fullName evidence="10">Uncharacterized protein</fullName>
    </submittedName>
</protein>
<dbReference type="PROSITE" id="PS51892">
    <property type="entry name" value="SUBTILASE"/>
    <property type="match status" value="1"/>
</dbReference>
<dbReference type="PROSITE" id="PS00138">
    <property type="entry name" value="SUBTILASE_SER"/>
    <property type="match status" value="1"/>
</dbReference>
<evidence type="ECO:0000256" key="4">
    <source>
        <dbReference type="ARBA" id="ARBA00022825"/>
    </source>
</evidence>
<keyword evidence="3 5" id="KW-0378">Hydrolase</keyword>
<organism evidence="10 11">
    <name type="scientific">Xylaria flabelliformis</name>
    <dbReference type="NCBI Taxonomy" id="2512241"/>
    <lineage>
        <taxon>Eukaryota</taxon>
        <taxon>Fungi</taxon>
        <taxon>Dikarya</taxon>
        <taxon>Ascomycota</taxon>
        <taxon>Pezizomycotina</taxon>
        <taxon>Sordariomycetes</taxon>
        <taxon>Xylariomycetidae</taxon>
        <taxon>Xylariales</taxon>
        <taxon>Xylariaceae</taxon>
        <taxon>Xylaria</taxon>
    </lineage>
</organism>
<evidence type="ECO:0000259" key="9">
    <source>
        <dbReference type="Pfam" id="PF24476"/>
    </source>
</evidence>
<keyword evidence="2 5" id="KW-0645">Protease</keyword>
<evidence type="ECO:0000256" key="5">
    <source>
        <dbReference type="PROSITE-ProRule" id="PRU01240"/>
    </source>
</evidence>
<comment type="similarity">
    <text evidence="1 5 6">Belongs to the peptidase S8 family.</text>
</comment>
<accession>A0A553HM78</accession>
<dbReference type="PANTHER" id="PTHR43806">
    <property type="entry name" value="PEPTIDASE S8"/>
    <property type="match status" value="1"/>
</dbReference>
<dbReference type="CDD" id="cd00306">
    <property type="entry name" value="Peptidases_S8_S53"/>
    <property type="match status" value="1"/>
</dbReference>
<dbReference type="InterPro" id="IPR056002">
    <property type="entry name" value="DUF7580"/>
</dbReference>
<dbReference type="InterPro" id="IPR015500">
    <property type="entry name" value="Peptidase_S8_subtilisin-rel"/>
</dbReference>
<dbReference type="OrthoDB" id="206201at2759"/>
<dbReference type="SUPFAM" id="SSF52743">
    <property type="entry name" value="Subtilisin-like"/>
    <property type="match status" value="1"/>
</dbReference>
<dbReference type="GO" id="GO:0006508">
    <property type="term" value="P:proteolysis"/>
    <property type="evidence" value="ECO:0007669"/>
    <property type="project" value="UniProtKB-KW"/>
</dbReference>
<reference evidence="11" key="1">
    <citation type="submission" date="2019-06" db="EMBL/GenBank/DDBJ databases">
        <title>Draft genome sequence of the griseofulvin-producing fungus Xylaria cubensis strain G536.</title>
        <authorList>
            <person name="Mead M.E."/>
            <person name="Raja H.A."/>
            <person name="Steenwyk J.L."/>
            <person name="Knowles S.L."/>
            <person name="Oberlies N.H."/>
            <person name="Rokas A."/>
        </authorList>
    </citation>
    <scope>NUCLEOTIDE SEQUENCE [LARGE SCALE GENOMIC DNA]</scope>
    <source>
        <strain evidence="11">G536</strain>
    </source>
</reference>